<dbReference type="Pfam" id="PF01925">
    <property type="entry name" value="TauE"/>
    <property type="match status" value="1"/>
</dbReference>
<comment type="caution">
    <text evidence="9">The sequence shown here is derived from an EMBL/GenBank/DDBJ whole genome shotgun (WGS) entry which is preliminary data.</text>
</comment>
<dbReference type="InterPro" id="IPR002781">
    <property type="entry name" value="TM_pro_TauE-like"/>
</dbReference>
<name>E4L9A6_9FIRM</name>
<sequence>MDPIFQYLFICPLVFIAGFIDAIAGGGGLISIPAYIVSGVPVHAAIATNKMSSSMGTLWATYKFSRDGYIPWKLALSCVVFAFIGSIFGANIALAIDARTFLFCMLVLIPITGLYVLRSKSLIKEKIPFSFSKTAILSIVTSSLIGVYDGFYGPGTGTFLILILTGVSHVSLKQANGITKVINSTTNLAALSVFLLNNQVLLPLGVVAGLFGIAGNHLGATYFKGKGAKGVRPIILTVLTIFFFRVVYDLFIK</sequence>
<evidence type="ECO:0000256" key="2">
    <source>
        <dbReference type="ARBA" id="ARBA00009142"/>
    </source>
</evidence>
<dbReference type="OrthoDB" id="554695at2"/>
<feature type="transmembrane region" description="Helical" evidence="8">
    <location>
        <begin position="234"/>
        <end position="252"/>
    </location>
</feature>
<dbReference type="Proteomes" id="UP000004594">
    <property type="component" value="Unassembled WGS sequence"/>
</dbReference>
<feature type="transmembrane region" description="Helical" evidence="8">
    <location>
        <begin position="154"/>
        <end position="172"/>
    </location>
</feature>
<evidence type="ECO:0000313" key="9">
    <source>
        <dbReference type="EMBL" id="EFR42554.1"/>
    </source>
</evidence>
<evidence type="ECO:0000256" key="1">
    <source>
        <dbReference type="ARBA" id="ARBA00004651"/>
    </source>
</evidence>
<gene>
    <name evidence="9" type="ORF">HMPREF9220_0329</name>
</gene>
<keyword evidence="4 8" id="KW-1003">Cell membrane</keyword>
<reference evidence="9 10" key="1">
    <citation type="submission" date="2010-11" db="EMBL/GenBank/DDBJ databases">
        <authorList>
            <person name="Durkin A.S."/>
            <person name="Madupu R."/>
            <person name="Torralba M."/>
            <person name="Gillis M."/>
            <person name="Methe B."/>
            <person name="Sutton G."/>
            <person name="Nelson K.E."/>
        </authorList>
    </citation>
    <scope>NUCLEOTIDE SEQUENCE [LARGE SCALE GENOMIC DNA]</scope>
    <source>
        <strain evidence="9 10">UPII 345-E</strain>
    </source>
</reference>
<evidence type="ECO:0000256" key="6">
    <source>
        <dbReference type="ARBA" id="ARBA00022989"/>
    </source>
</evidence>
<keyword evidence="6 8" id="KW-1133">Transmembrane helix</keyword>
<dbReference type="GO" id="GO:0005886">
    <property type="term" value="C:plasma membrane"/>
    <property type="evidence" value="ECO:0007669"/>
    <property type="project" value="UniProtKB-SubCell"/>
</dbReference>
<organism evidence="9 10">
    <name type="scientific">Dialister micraerophilus UPII 345-E</name>
    <dbReference type="NCBI Taxonomy" id="910314"/>
    <lineage>
        <taxon>Bacteria</taxon>
        <taxon>Bacillati</taxon>
        <taxon>Bacillota</taxon>
        <taxon>Negativicutes</taxon>
        <taxon>Veillonellales</taxon>
        <taxon>Veillonellaceae</taxon>
        <taxon>Dialister</taxon>
    </lineage>
</organism>
<evidence type="ECO:0000256" key="5">
    <source>
        <dbReference type="ARBA" id="ARBA00022692"/>
    </source>
</evidence>
<feature type="transmembrane region" description="Helical" evidence="8">
    <location>
        <begin position="100"/>
        <end position="117"/>
    </location>
</feature>
<protein>
    <recommendedName>
        <fullName evidence="8">Probable membrane transporter protein</fullName>
    </recommendedName>
</protein>
<dbReference type="EMBL" id="AENT01000024">
    <property type="protein sequence ID" value="EFR42554.1"/>
    <property type="molecule type" value="Genomic_DNA"/>
</dbReference>
<dbReference type="eggNOG" id="COG0730">
    <property type="taxonomic scope" value="Bacteria"/>
</dbReference>
<dbReference type="InterPro" id="IPR052017">
    <property type="entry name" value="TSUP"/>
</dbReference>
<comment type="similarity">
    <text evidence="2 8">Belongs to the 4-toluene sulfonate uptake permease (TSUP) (TC 2.A.102) family.</text>
</comment>
<proteinExistence type="inferred from homology"/>
<dbReference type="PANTHER" id="PTHR30269">
    <property type="entry name" value="TRANSMEMBRANE PROTEIN YFCA"/>
    <property type="match status" value="1"/>
</dbReference>
<dbReference type="RefSeq" id="WP_007554833.1">
    <property type="nucleotide sequence ID" value="NZ_AENT01000024.1"/>
</dbReference>
<evidence type="ECO:0000256" key="4">
    <source>
        <dbReference type="ARBA" id="ARBA00022475"/>
    </source>
</evidence>
<evidence type="ECO:0000313" key="10">
    <source>
        <dbReference type="Proteomes" id="UP000004594"/>
    </source>
</evidence>
<feature type="transmembrane region" description="Helical" evidence="8">
    <location>
        <begin position="129"/>
        <end position="148"/>
    </location>
</feature>
<keyword evidence="3" id="KW-0813">Transport</keyword>
<evidence type="ECO:0000256" key="8">
    <source>
        <dbReference type="RuleBase" id="RU363041"/>
    </source>
</evidence>
<dbReference type="PANTHER" id="PTHR30269:SF0">
    <property type="entry name" value="MEMBRANE TRANSPORTER PROTEIN YFCA-RELATED"/>
    <property type="match status" value="1"/>
</dbReference>
<keyword evidence="5 8" id="KW-0812">Transmembrane</keyword>
<feature type="transmembrane region" description="Helical" evidence="8">
    <location>
        <begin position="74"/>
        <end position="94"/>
    </location>
</feature>
<keyword evidence="7 8" id="KW-0472">Membrane</keyword>
<dbReference type="AlphaFoldDB" id="E4L9A6"/>
<evidence type="ECO:0000256" key="7">
    <source>
        <dbReference type="ARBA" id="ARBA00023136"/>
    </source>
</evidence>
<accession>E4L9A6</accession>
<comment type="subcellular location">
    <subcellularLocation>
        <location evidence="1 8">Cell membrane</location>
        <topology evidence="1 8">Multi-pass membrane protein</topology>
    </subcellularLocation>
</comment>
<evidence type="ECO:0000256" key="3">
    <source>
        <dbReference type="ARBA" id="ARBA00022448"/>
    </source>
</evidence>
<feature type="transmembrane region" description="Helical" evidence="8">
    <location>
        <begin position="193"/>
        <end position="214"/>
    </location>
</feature>
<feature type="transmembrane region" description="Helical" evidence="8">
    <location>
        <begin position="7"/>
        <end position="36"/>
    </location>
</feature>